<evidence type="ECO:0000256" key="1">
    <source>
        <dbReference type="ARBA" id="ARBA00001936"/>
    </source>
</evidence>
<evidence type="ECO:0000313" key="11">
    <source>
        <dbReference type="EMBL" id="MDQ7247589.1"/>
    </source>
</evidence>
<dbReference type="PRINTS" id="PR00732">
    <property type="entry name" value="GLHYDRLASE4"/>
</dbReference>
<organism evidence="11 12">
    <name type="scientific">Dongia sedimenti</name>
    <dbReference type="NCBI Taxonomy" id="3064282"/>
    <lineage>
        <taxon>Bacteria</taxon>
        <taxon>Pseudomonadati</taxon>
        <taxon>Pseudomonadota</taxon>
        <taxon>Alphaproteobacteria</taxon>
        <taxon>Rhodospirillales</taxon>
        <taxon>Dongiaceae</taxon>
        <taxon>Dongia</taxon>
    </lineage>
</organism>
<keyword evidence="5 9" id="KW-0520">NAD</keyword>
<dbReference type="Gene3D" id="3.90.1820.10">
    <property type="entry name" value="AglA-like glucosidase"/>
    <property type="match status" value="1"/>
</dbReference>
<protein>
    <submittedName>
        <fullName evidence="11">Alpha-glucosidase/alpha-galactosidase</fullName>
    </submittedName>
</protein>
<comment type="cofactor">
    <cofactor evidence="9">
        <name>NAD(+)</name>
        <dbReference type="ChEBI" id="CHEBI:57540"/>
    </cofactor>
    <text evidence="9">Binds 1 NAD(+) per subunit.</text>
</comment>
<evidence type="ECO:0000256" key="5">
    <source>
        <dbReference type="ARBA" id="ARBA00023027"/>
    </source>
</evidence>
<sequence length="439" mass="49046">MTKIALIGAGSTVFAQNILSDVLSNPELAESAISLHDIDPERLATSEIVARRIGETLGLQKLQVEATTDRRKALQGADFVILMMQVGGYKPATVTDFEVPKRFGLRQTIGDTLGIGGIFRALRTIPVLLDIARDMRDLCPDALLMNYVNPMAMNSWAVTQAAPEIRYVGLCHSVQETSAHLARCLDEPIESIDYTSAGLNHVAFFLKFEKRHPNGAREDLYPRLRKMAEQGSYPKNDAVRFETMRRFGHFVTESSEHFAEYNAWFIKRGRDDLVQKFSVPLDEYLVRCEDQIADWNRLKTELEDQAKPLEVCKSNEYAAAIIHAMVTGQHNLIYGNVRNNGLIENLPPECAVEVPCHVDRNGIQPIRVGRVPGQLAGIMRLSVNVQEMTVAAALTGKREHIYHAAMLDPHTAAELSLDEIKELVDALIDAHGNLLPRYH</sequence>
<evidence type="ECO:0000259" key="10">
    <source>
        <dbReference type="Pfam" id="PF11975"/>
    </source>
</evidence>
<dbReference type="Pfam" id="PF11975">
    <property type="entry name" value="Glyco_hydro_4C"/>
    <property type="match status" value="1"/>
</dbReference>
<dbReference type="EMBL" id="JAUYVI010000002">
    <property type="protein sequence ID" value="MDQ7247589.1"/>
    <property type="molecule type" value="Genomic_DNA"/>
</dbReference>
<dbReference type="SUPFAM" id="SSF51735">
    <property type="entry name" value="NAD(P)-binding Rossmann-fold domains"/>
    <property type="match status" value="1"/>
</dbReference>
<evidence type="ECO:0000256" key="7">
    <source>
        <dbReference type="ARBA" id="ARBA00023277"/>
    </source>
</evidence>
<evidence type="ECO:0000256" key="8">
    <source>
        <dbReference type="ARBA" id="ARBA00023295"/>
    </source>
</evidence>
<dbReference type="NCBIfam" id="NF011657">
    <property type="entry name" value="PRK15076.1"/>
    <property type="match status" value="1"/>
</dbReference>
<evidence type="ECO:0000313" key="12">
    <source>
        <dbReference type="Proteomes" id="UP001230156"/>
    </source>
</evidence>
<keyword evidence="3" id="KW-0479">Metal-binding</keyword>
<keyword evidence="8 9" id="KW-0326">Glycosidase</keyword>
<dbReference type="Proteomes" id="UP001230156">
    <property type="component" value="Unassembled WGS sequence"/>
</dbReference>
<dbReference type="Pfam" id="PF02056">
    <property type="entry name" value="Glyco_hydro_4"/>
    <property type="match status" value="1"/>
</dbReference>
<comment type="caution">
    <text evidence="11">The sequence shown here is derived from an EMBL/GenBank/DDBJ whole genome shotgun (WGS) entry which is preliminary data.</text>
</comment>
<evidence type="ECO:0000256" key="9">
    <source>
        <dbReference type="RuleBase" id="RU361152"/>
    </source>
</evidence>
<keyword evidence="4 9" id="KW-0378">Hydrolase</keyword>
<name>A0ABU0YIQ8_9PROT</name>
<comment type="similarity">
    <text evidence="2 9">Belongs to the glycosyl hydrolase 4 family.</text>
</comment>
<dbReference type="InterPro" id="IPR015955">
    <property type="entry name" value="Lactate_DH/Glyco_Ohase_4_C"/>
</dbReference>
<comment type="cofactor">
    <cofactor evidence="1">
        <name>Mn(2+)</name>
        <dbReference type="ChEBI" id="CHEBI:29035"/>
    </cofactor>
</comment>
<evidence type="ECO:0000256" key="2">
    <source>
        <dbReference type="ARBA" id="ARBA00010141"/>
    </source>
</evidence>
<evidence type="ECO:0000256" key="3">
    <source>
        <dbReference type="ARBA" id="ARBA00022723"/>
    </source>
</evidence>
<keyword evidence="12" id="KW-1185">Reference proteome</keyword>
<accession>A0ABU0YIQ8</accession>
<dbReference type="InterPro" id="IPR053715">
    <property type="entry name" value="GH4_Enzyme_sf"/>
</dbReference>
<proteinExistence type="inferred from homology"/>
<feature type="domain" description="Glycosyl hydrolase family 4 C-terminal" evidence="10">
    <location>
        <begin position="197"/>
        <end position="411"/>
    </location>
</feature>
<dbReference type="PANTHER" id="PTHR32092:SF6">
    <property type="entry name" value="ALPHA-GALACTOSIDASE"/>
    <property type="match status" value="1"/>
</dbReference>
<keyword evidence="7" id="KW-0119">Carbohydrate metabolism</keyword>
<dbReference type="PANTHER" id="PTHR32092">
    <property type="entry name" value="6-PHOSPHO-BETA-GLUCOSIDASE-RELATED"/>
    <property type="match status" value="1"/>
</dbReference>
<dbReference type="InterPro" id="IPR022616">
    <property type="entry name" value="Glyco_hydro_4_C"/>
</dbReference>
<evidence type="ECO:0000256" key="6">
    <source>
        <dbReference type="ARBA" id="ARBA00023211"/>
    </source>
</evidence>
<dbReference type="RefSeq" id="WP_379954993.1">
    <property type="nucleotide sequence ID" value="NZ_JAUYVI010000002.1"/>
</dbReference>
<dbReference type="InterPro" id="IPR001088">
    <property type="entry name" value="Glyco_hydro_4"/>
</dbReference>
<reference evidence="12" key="1">
    <citation type="submission" date="2023-08" db="EMBL/GenBank/DDBJ databases">
        <title>Rhodospirillaceae gen. nov., a novel taxon isolated from the Yangtze River Yuezi River estuary sludge.</title>
        <authorList>
            <person name="Ruan L."/>
        </authorList>
    </citation>
    <scope>NUCLEOTIDE SEQUENCE [LARGE SCALE GENOMIC DNA]</scope>
    <source>
        <strain evidence="12">R-7</strain>
    </source>
</reference>
<dbReference type="CDD" id="cd05297">
    <property type="entry name" value="GH4_alpha_glucosidase_galactosidase"/>
    <property type="match status" value="1"/>
</dbReference>
<keyword evidence="6" id="KW-0464">Manganese</keyword>
<dbReference type="InterPro" id="IPR036291">
    <property type="entry name" value="NAD(P)-bd_dom_sf"/>
</dbReference>
<dbReference type="SUPFAM" id="SSF56327">
    <property type="entry name" value="LDH C-terminal domain-like"/>
    <property type="match status" value="1"/>
</dbReference>
<gene>
    <name evidence="11" type="ORF">Q8A70_07915</name>
</gene>
<evidence type="ECO:0000256" key="4">
    <source>
        <dbReference type="ARBA" id="ARBA00022801"/>
    </source>
</evidence>